<dbReference type="Proteomes" id="UP000039865">
    <property type="component" value="Unassembled WGS sequence"/>
</dbReference>
<evidence type="ECO:0000313" key="4">
    <source>
        <dbReference type="EMBL" id="CDW89246.1"/>
    </source>
</evidence>
<dbReference type="PROSITE" id="PS00108">
    <property type="entry name" value="PROTEIN_KINASE_ST"/>
    <property type="match status" value="1"/>
</dbReference>
<dbReference type="OrthoDB" id="4062651at2759"/>
<dbReference type="InterPro" id="IPR011009">
    <property type="entry name" value="Kinase-like_dom_sf"/>
</dbReference>
<name>A0A078B4Q2_STYLE</name>
<dbReference type="SUPFAM" id="SSF56112">
    <property type="entry name" value="Protein kinase-like (PK-like)"/>
    <property type="match status" value="1"/>
</dbReference>
<dbReference type="InParanoid" id="A0A078B4Q2"/>
<sequence>MGSYAEVYSVIDLSNGNQCALKLVIIYMFKFFQTTLKENFKKETWILKNLSSYNSSDARKIIWSIILQFRYIQKIHNSGYGHQDLKLDNILLKSNNFEDSESSLLCIVDFGISKALNILDKSDKPKIQDDLISILYILIYLEKGSLPWIQNYQNCDKTQMFHKVKNIKKQFHRLQYDLSTKSNQAKIGNNSGLFEQLISKIDNWNNKQESIYGYLINQLVIQLEDREEILDWNMDWTKTSKKWTESYHHNQGIFERILHQARYQLPLSVKSTISIDSAPFKNQDDTDSNNYSHKQKIIGNQGGELIDHAFDQSCKTANSSNQSNSNVNKISLLDNDNFNINFQNLMKINLRERPQIFKLTNNKNGGKNFLGQDATKKEQEQFQIQEGEIRESEMDEDVQESFSYYEDLYNINYHINDLKLQCMAEKNKIN</sequence>
<evidence type="ECO:0000256" key="1">
    <source>
        <dbReference type="ARBA" id="ARBA00012513"/>
    </source>
</evidence>
<keyword evidence="4" id="KW-0418">Kinase</keyword>
<feature type="domain" description="Protein kinase" evidence="3">
    <location>
        <begin position="1"/>
        <end position="237"/>
    </location>
</feature>
<accession>A0A078B4Q2</accession>
<evidence type="ECO:0000259" key="3">
    <source>
        <dbReference type="PROSITE" id="PS50011"/>
    </source>
</evidence>
<dbReference type="Gene3D" id="1.10.510.10">
    <property type="entry name" value="Transferase(Phosphotransferase) domain 1"/>
    <property type="match status" value="1"/>
</dbReference>
<dbReference type="GO" id="GO:0004674">
    <property type="term" value="F:protein serine/threonine kinase activity"/>
    <property type="evidence" value="ECO:0007669"/>
    <property type="project" value="UniProtKB-EC"/>
</dbReference>
<dbReference type="PROSITE" id="PS50011">
    <property type="entry name" value="PROTEIN_KINASE_DOM"/>
    <property type="match status" value="1"/>
</dbReference>
<organism evidence="4 5">
    <name type="scientific">Stylonychia lemnae</name>
    <name type="common">Ciliate</name>
    <dbReference type="NCBI Taxonomy" id="5949"/>
    <lineage>
        <taxon>Eukaryota</taxon>
        <taxon>Sar</taxon>
        <taxon>Alveolata</taxon>
        <taxon>Ciliophora</taxon>
        <taxon>Intramacronucleata</taxon>
        <taxon>Spirotrichea</taxon>
        <taxon>Stichotrichia</taxon>
        <taxon>Sporadotrichida</taxon>
        <taxon>Oxytrichidae</taxon>
        <taxon>Stylonychinae</taxon>
        <taxon>Stylonychia</taxon>
    </lineage>
</organism>
<dbReference type="InterPro" id="IPR008271">
    <property type="entry name" value="Ser/Thr_kinase_AS"/>
</dbReference>
<dbReference type="GO" id="GO:0005524">
    <property type="term" value="F:ATP binding"/>
    <property type="evidence" value="ECO:0007669"/>
    <property type="project" value="InterPro"/>
</dbReference>
<dbReference type="EC" id="2.7.11.1" evidence="1"/>
<protein>
    <recommendedName>
        <fullName evidence="2">Casein kinase I</fullName>
        <ecNumber evidence="1">2.7.11.1</ecNumber>
    </recommendedName>
</protein>
<dbReference type="PANTHER" id="PTHR11909">
    <property type="entry name" value="CASEIN KINASE-RELATED"/>
    <property type="match status" value="1"/>
</dbReference>
<proteinExistence type="predicted"/>
<dbReference type="EMBL" id="CCKQ01017367">
    <property type="protein sequence ID" value="CDW89246.1"/>
    <property type="molecule type" value="Genomic_DNA"/>
</dbReference>
<dbReference type="SMART" id="SM00220">
    <property type="entry name" value="S_TKc"/>
    <property type="match status" value="1"/>
</dbReference>
<keyword evidence="5" id="KW-1185">Reference proteome</keyword>
<keyword evidence="4" id="KW-0808">Transferase</keyword>
<dbReference type="AlphaFoldDB" id="A0A078B4Q2"/>
<evidence type="ECO:0000313" key="5">
    <source>
        <dbReference type="Proteomes" id="UP000039865"/>
    </source>
</evidence>
<dbReference type="InterPro" id="IPR050235">
    <property type="entry name" value="CK1_Ser-Thr_kinase"/>
</dbReference>
<gene>
    <name evidence="4" type="primary">Contig4157.g4440</name>
    <name evidence="4" type="ORF">STYLEM_18378</name>
</gene>
<reference evidence="4 5" key="1">
    <citation type="submission" date="2014-06" db="EMBL/GenBank/DDBJ databases">
        <authorList>
            <person name="Swart Estienne"/>
        </authorList>
    </citation>
    <scope>NUCLEOTIDE SEQUENCE [LARGE SCALE GENOMIC DNA]</scope>
    <source>
        <strain evidence="4 5">130c</strain>
    </source>
</reference>
<evidence type="ECO:0000256" key="2">
    <source>
        <dbReference type="ARBA" id="ARBA00023860"/>
    </source>
</evidence>
<dbReference type="InterPro" id="IPR000719">
    <property type="entry name" value="Prot_kinase_dom"/>
</dbReference>